<organism evidence="1 2">
    <name type="scientific">Heterorhabditis bacteriophora</name>
    <name type="common">Entomopathogenic nematode worm</name>
    <dbReference type="NCBI Taxonomy" id="37862"/>
    <lineage>
        <taxon>Eukaryota</taxon>
        <taxon>Metazoa</taxon>
        <taxon>Ecdysozoa</taxon>
        <taxon>Nematoda</taxon>
        <taxon>Chromadorea</taxon>
        <taxon>Rhabditida</taxon>
        <taxon>Rhabditina</taxon>
        <taxon>Rhabditomorpha</taxon>
        <taxon>Strongyloidea</taxon>
        <taxon>Heterorhabditidae</taxon>
        <taxon>Heterorhabditis</taxon>
    </lineage>
</organism>
<dbReference type="Proteomes" id="UP000095283">
    <property type="component" value="Unplaced"/>
</dbReference>
<dbReference type="AlphaFoldDB" id="A0A1I7XNY9"/>
<evidence type="ECO:0000313" key="2">
    <source>
        <dbReference type="WBParaSite" id="Hba_19502"/>
    </source>
</evidence>
<name>A0A1I7XNY9_HETBA</name>
<protein>
    <submittedName>
        <fullName evidence="2">Uncharacterized protein</fullName>
    </submittedName>
</protein>
<accession>A0A1I7XNY9</accession>
<sequence>MACGLALKRPHEYDSYLSDDSFVHDAKRARHTAAHCSPFRPQMGTVAANLPSSSNFVQVSSKVRFETTYSLDFLNSLILEQHEQYIQFAAEQLSARSKETTAEDFSYLS</sequence>
<reference evidence="2" key="1">
    <citation type="submission" date="2016-11" db="UniProtKB">
        <authorList>
            <consortium name="WormBaseParasite"/>
        </authorList>
    </citation>
    <scope>IDENTIFICATION</scope>
</reference>
<keyword evidence="1" id="KW-1185">Reference proteome</keyword>
<evidence type="ECO:0000313" key="1">
    <source>
        <dbReference type="Proteomes" id="UP000095283"/>
    </source>
</evidence>
<dbReference type="WBParaSite" id="Hba_19502">
    <property type="protein sequence ID" value="Hba_19502"/>
    <property type="gene ID" value="Hba_19502"/>
</dbReference>
<proteinExistence type="predicted"/>